<evidence type="ECO:0000256" key="3">
    <source>
        <dbReference type="SAM" id="MobiDB-lite"/>
    </source>
</evidence>
<feature type="domain" description="F-BAR" evidence="5">
    <location>
        <begin position="96"/>
        <end position="405"/>
    </location>
</feature>
<feature type="domain" description="Rho-GAP" evidence="4">
    <location>
        <begin position="475"/>
        <end position="669"/>
    </location>
</feature>
<dbReference type="GO" id="GO:0005737">
    <property type="term" value="C:cytoplasm"/>
    <property type="evidence" value="ECO:0007669"/>
    <property type="project" value="TreeGrafter"/>
</dbReference>
<dbReference type="SUPFAM" id="SSF103657">
    <property type="entry name" value="BAR/IMD domain-like"/>
    <property type="match status" value="1"/>
</dbReference>
<dbReference type="PROSITE" id="PS50238">
    <property type="entry name" value="RHOGAP"/>
    <property type="match status" value="1"/>
</dbReference>
<feature type="compositionally biased region" description="Polar residues" evidence="3">
    <location>
        <begin position="449"/>
        <end position="463"/>
    </location>
</feature>
<dbReference type="OMA" id="DSGWQAR"/>
<dbReference type="GO" id="GO:0005096">
    <property type="term" value="F:GTPase activator activity"/>
    <property type="evidence" value="ECO:0007669"/>
    <property type="project" value="UniProtKB-KW"/>
</dbReference>
<evidence type="ECO:0000313" key="8">
    <source>
        <dbReference type="EMBL" id="TIC71320.1"/>
    </source>
</evidence>
<dbReference type="Proteomes" id="UP000305647">
    <property type="component" value="Unassembled WGS sequence"/>
</dbReference>
<keyword evidence="2" id="KW-0175">Coiled coil</keyword>
<evidence type="ECO:0000259" key="5">
    <source>
        <dbReference type="PROSITE" id="PS51741"/>
    </source>
</evidence>
<dbReference type="OrthoDB" id="79452at2759"/>
<evidence type="ECO:0000313" key="13">
    <source>
        <dbReference type="Proteomes" id="UP000310685"/>
    </source>
</evidence>
<dbReference type="EMBL" id="SPRV01000002">
    <property type="protein sequence ID" value="TIC71647.1"/>
    <property type="molecule type" value="Genomic_DNA"/>
</dbReference>
<dbReference type="PANTHER" id="PTHR23176">
    <property type="entry name" value="RHO/RAC/CDC GTPASE-ACTIVATING PROTEIN"/>
    <property type="match status" value="1"/>
</dbReference>
<keyword evidence="1" id="KW-0343">GTPase activation</keyword>
<dbReference type="Proteomes" id="UP000305362">
    <property type="component" value="Unassembled WGS sequence"/>
</dbReference>
<dbReference type="InterPro" id="IPR027267">
    <property type="entry name" value="AH/BAR_dom_sf"/>
</dbReference>
<dbReference type="InterPro" id="IPR000198">
    <property type="entry name" value="RhoGAP_dom"/>
</dbReference>
<sequence length="674" mass="75609">MENNKLPERTSSSHSKQNSDSYINHNLPNLPDGAALGTPPTPLNESIDESFVTSHTFPTDISNLSNAETAHPSSNGDEELPGGVRGAPFPDEVVPTTFDDNIYNSLCELECGIPLLLERIKQSMISCKEASTFLKKKAQIEEEYGRQMLRLAKSTSEMYSTTEGKAGSFVESWHHMMRLHESIGEGKLRLATRLNEISDELTQLHKEVDKSRKQAKDYGSRHEKLLQEAEVNTEKSKHRFDTVAEELERVLIIKEGESLKEGSISRAANANAGSSQSSVYADKKGGFSKMRKGAGFFRGRNPGQILKQEEDIRNRISQASDSFKRNAQESSNLRSEYWDIYMPRIVRTLKECSDEIDLGVQYHLERYAFLLENALLNEGVTVTPLAKEDGPGLRSLVERIDNQKDFKTFMQNFAVAQPKSTGPTRYGPEYENQGKAFSPSHSYARIPSASHSQNQTPKASITSLPPLPAKKTFGIDLTDQMVRDDVEIPTVVEKCSQIIEAQGLKSQGIYRLSGTTSKVQSLKAKIDQDVDGIDLFQEEEAMDINVVASVVKQWFRELPEPLLTFSLYAQFVEAAKVENDRLRHIKLHETVNQLPDCNYSTLKYLMGHLDKVKEKYEVNSMHTSNLAIVFGPTLLNPPPEEQAKGTALADMQYQCKAIETILENYVAIFVEEEQ</sequence>
<dbReference type="Pfam" id="PF00611">
    <property type="entry name" value="FCH"/>
    <property type="match status" value="1"/>
</dbReference>
<reference evidence="10 11" key="1">
    <citation type="submission" date="2019-03" db="EMBL/GenBank/DDBJ databases">
        <title>Sequencing 25 genomes of Wallemia mellicola.</title>
        <authorList>
            <person name="Gostincar C."/>
        </authorList>
    </citation>
    <scope>NUCLEOTIDE SEQUENCE [LARGE SCALE GENOMIC DNA]</scope>
    <source>
        <strain evidence="8 12">EXF-1274</strain>
        <strain evidence="9 10">EXF-1277</strain>
        <strain evidence="6 13">EXF-6152</strain>
        <strain evidence="7 11">EXF-8738</strain>
    </source>
</reference>
<gene>
    <name evidence="8" type="ORF">E3Q02_00007</name>
    <name evidence="9" type="ORF">E3Q03_00439</name>
    <name evidence="7" type="ORF">E3Q10_00258</name>
    <name evidence="6" type="ORF">E3Q22_02042</name>
</gene>
<feature type="compositionally biased region" description="Polar residues" evidence="3">
    <location>
        <begin position="64"/>
        <end position="75"/>
    </location>
</feature>
<dbReference type="Pfam" id="PF00620">
    <property type="entry name" value="RhoGAP"/>
    <property type="match status" value="1"/>
</dbReference>
<dbReference type="SMART" id="SM00055">
    <property type="entry name" value="FCH"/>
    <property type="match status" value="1"/>
</dbReference>
<evidence type="ECO:0000256" key="1">
    <source>
        <dbReference type="ARBA" id="ARBA00022468"/>
    </source>
</evidence>
<dbReference type="PANTHER" id="PTHR23176:SF134">
    <property type="entry name" value="RHO-TYPE GTPASE-ACTIVATING PROTEIN"/>
    <property type="match status" value="1"/>
</dbReference>
<name>A0A4T0Q3G8_9BASI</name>
<evidence type="ECO:0000313" key="7">
    <source>
        <dbReference type="EMBL" id="TIC34623.1"/>
    </source>
</evidence>
<dbReference type="EMBL" id="SPRW01000001">
    <property type="protein sequence ID" value="TIC71320.1"/>
    <property type="molecule type" value="Genomic_DNA"/>
</dbReference>
<evidence type="ECO:0000313" key="6">
    <source>
        <dbReference type="EMBL" id="TIB80144.1"/>
    </source>
</evidence>
<accession>A0A4T0Q3G8</accession>
<dbReference type="InterPro" id="IPR050729">
    <property type="entry name" value="Rho-GAP"/>
</dbReference>
<feature type="region of interest" description="Disordered" evidence="3">
    <location>
        <begin position="1"/>
        <end position="46"/>
    </location>
</feature>
<dbReference type="GO" id="GO:0007165">
    <property type="term" value="P:signal transduction"/>
    <property type="evidence" value="ECO:0007669"/>
    <property type="project" value="InterPro"/>
</dbReference>
<dbReference type="InterPro" id="IPR008936">
    <property type="entry name" value="Rho_GTPase_activation_prot"/>
</dbReference>
<dbReference type="Gene3D" id="1.10.555.10">
    <property type="entry name" value="Rho GTPase activation protein"/>
    <property type="match status" value="1"/>
</dbReference>
<evidence type="ECO:0000313" key="11">
    <source>
        <dbReference type="Proteomes" id="UP000305647"/>
    </source>
</evidence>
<dbReference type="EMBL" id="SPRC01000018">
    <property type="protein sequence ID" value="TIB80144.1"/>
    <property type="molecule type" value="Genomic_DNA"/>
</dbReference>
<dbReference type="SMART" id="SM00324">
    <property type="entry name" value="RhoGAP"/>
    <property type="match status" value="1"/>
</dbReference>
<comment type="caution">
    <text evidence="7">The sequence shown here is derived from an EMBL/GenBank/DDBJ whole genome shotgun (WGS) entry which is preliminary data.</text>
</comment>
<evidence type="ECO:0000313" key="9">
    <source>
        <dbReference type="EMBL" id="TIC71647.1"/>
    </source>
</evidence>
<feature type="region of interest" description="Disordered" evidence="3">
    <location>
        <begin position="64"/>
        <end position="89"/>
    </location>
</feature>
<dbReference type="PROSITE" id="PS51741">
    <property type="entry name" value="F_BAR"/>
    <property type="match status" value="1"/>
</dbReference>
<dbReference type="InterPro" id="IPR031160">
    <property type="entry name" value="F_BAR_dom"/>
</dbReference>
<dbReference type="EMBL" id="SPRO01000001">
    <property type="protein sequence ID" value="TIC34623.1"/>
    <property type="molecule type" value="Genomic_DNA"/>
</dbReference>
<feature type="region of interest" description="Disordered" evidence="3">
    <location>
        <begin position="429"/>
        <end position="463"/>
    </location>
</feature>
<dbReference type="SUPFAM" id="SSF48350">
    <property type="entry name" value="GTPase activation domain, GAP"/>
    <property type="match status" value="1"/>
</dbReference>
<evidence type="ECO:0000313" key="10">
    <source>
        <dbReference type="Proteomes" id="UP000305362"/>
    </source>
</evidence>
<proteinExistence type="predicted"/>
<protein>
    <submittedName>
        <fullName evidence="7">RhoGAP-domain-containing protein</fullName>
    </submittedName>
</protein>
<dbReference type="InterPro" id="IPR001060">
    <property type="entry name" value="FCH_dom"/>
</dbReference>
<feature type="compositionally biased region" description="Polar residues" evidence="3">
    <location>
        <begin position="9"/>
        <end position="27"/>
    </location>
</feature>
<evidence type="ECO:0000256" key="2">
    <source>
        <dbReference type="PROSITE-ProRule" id="PRU01077"/>
    </source>
</evidence>
<evidence type="ECO:0000259" key="4">
    <source>
        <dbReference type="PROSITE" id="PS50238"/>
    </source>
</evidence>
<dbReference type="AlphaFoldDB" id="A0A4T0Q3G8"/>
<dbReference type="Proteomes" id="UP000310685">
    <property type="component" value="Unassembled WGS sequence"/>
</dbReference>
<evidence type="ECO:0000313" key="12">
    <source>
        <dbReference type="Proteomes" id="UP000309601"/>
    </source>
</evidence>
<dbReference type="Gene3D" id="1.20.1270.60">
    <property type="entry name" value="Arfaptin homology (AH) domain/BAR domain"/>
    <property type="match status" value="1"/>
</dbReference>
<dbReference type="Proteomes" id="UP000309601">
    <property type="component" value="Unassembled WGS sequence"/>
</dbReference>
<organism evidence="7 11">
    <name type="scientific">Wallemia mellicola</name>
    <dbReference type="NCBI Taxonomy" id="1708541"/>
    <lineage>
        <taxon>Eukaryota</taxon>
        <taxon>Fungi</taxon>
        <taxon>Dikarya</taxon>
        <taxon>Basidiomycota</taxon>
        <taxon>Wallemiomycotina</taxon>
        <taxon>Wallemiomycetes</taxon>
        <taxon>Wallemiales</taxon>
        <taxon>Wallemiaceae</taxon>
        <taxon>Wallemia</taxon>
    </lineage>
</organism>